<dbReference type="PANTHER" id="PTHR11632:SF73">
    <property type="entry name" value="BLR3196 PROTEIN"/>
    <property type="match status" value="1"/>
</dbReference>
<dbReference type="InterPro" id="IPR037099">
    <property type="entry name" value="Fum_R/Succ_DH_flav-like_C_sf"/>
</dbReference>
<comment type="caution">
    <text evidence="5">The sequence shown here is derived from an EMBL/GenBank/DDBJ whole genome shotgun (WGS) entry which is preliminary data.</text>
</comment>
<evidence type="ECO:0000256" key="1">
    <source>
        <dbReference type="ARBA" id="ARBA00022630"/>
    </source>
</evidence>
<dbReference type="PANTHER" id="PTHR11632">
    <property type="entry name" value="SUCCINATE DEHYDROGENASE 2 FLAVOPROTEIN SUBUNIT"/>
    <property type="match status" value="1"/>
</dbReference>
<dbReference type="GO" id="GO:0005886">
    <property type="term" value="C:plasma membrane"/>
    <property type="evidence" value="ECO:0007669"/>
    <property type="project" value="TreeGrafter"/>
</dbReference>
<keyword evidence="6" id="KW-1185">Reference proteome</keyword>
<dbReference type="OrthoDB" id="9806724at2"/>
<organism evidence="5 6">
    <name type="scientific">Scytonema hofmannii PCC 7110</name>
    <dbReference type="NCBI Taxonomy" id="128403"/>
    <lineage>
        <taxon>Bacteria</taxon>
        <taxon>Bacillati</taxon>
        <taxon>Cyanobacteriota</taxon>
        <taxon>Cyanophyceae</taxon>
        <taxon>Nostocales</taxon>
        <taxon>Scytonemataceae</taxon>
        <taxon>Scytonema</taxon>
    </lineage>
</organism>
<dbReference type="InterPro" id="IPR036188">
    <property type="entry name" value="FAD/NAD-bd_sf"/>
</dbReference>
<keyword evidence="2" id="KW-0560">Oxidoreductase</keyword>
<dbReference type="GO" id="GO:0009061">
    <property type="term" value="P:anaerobic respiration"/>
    <property type="evidence" value="ECO:0007669"/>
    <property type="project" value="TreeGrafter"/>
</dbReference>
<dbReference type="Pfam" id="PF02910">
    <property type="entry name" value="Succ_DH_flav_C"/>
    <property type="match status" value="1"/>
</dbReference>
<reference evidence="5 6" key="1">
    <citation type="journal article" date="2013" name="Genome Biol. Evol.">
        <title>Genomes of Stigonematalean cyanobacteria (subsection V) and the evolution of oxygenic photosynthesis from prokaryotes to plastids.</title>
        <authorList>
            <person name="Dagan T."/>
            <person name="Roettger M."/>
            <person name="Stucken K."/>
            <person name="Landan G."/>
            <person name="Koch R."/>
            <person name="Major P."/>
            <person name="Gould S.B."/>
            <person name="Goremykin V.V."/>
            <person name="Rippka R."/>
            <person name="Tandeau de Marsac N."/>
            <person name="Gugger M."/>
            <person name="Lockhart P.J."/>
            <person name="Allen J.F."/>
            <person name="Brune I."/>
            <person name="Maus I."/>
            <person name="Puhler A."/>
            <person name="Martin W.F."/>
        </authorList>
    </citation>
    <scope>NUCLEOTIDE SEQUENCE [LARGE SCALE GENOMIC DNA]</scope>
    <source>
        <strain evidence="5 6">PCC 7110</strain>
    </source>
</reference>
<dbReference type="Pfam" id="PF00890">
    <property type="entry name" value="FAD_binding_2"/>
    <property type="match status" value="1"/>
</dbReference>
<gene>
    <name evidence="5" type="ORF">WA1_33185</name>
</gene>
<evidence type="ECO:0000256" key="2">
    <source>
        <dbReference type="ARBA" id="ARBA00023002"/>
    </source>
</evidence>
<dbReference type="PIRSF" id="PIRSF000171">
    <property type="entry name" value="SDHA_APRA_LASPO"/>
    <property type="match status" value="1"/>
</dbReference>
<dbReference type="SUPFAM" id="SSF46977">
    <property type="entry name" value="Succinate dehydrogenase/fumarate reductase flavoprotein C-terminal domain"/>
    <property type="match status" value="1"/>
</dbReference>
<proteinExistence type="predicted"/>
<dbReference type="InterPro" id="IPR015939">
    <property type="entry name" value="Fum_Rdtase/Succ_DH_flav-like_C"/>
</dbReference>
<dbReference type="AlphaFoldDB" id="A0A139X2I3"/>
<dbReference type="NCBIfam" id="NF006131">
    <property type="entry name" value="PRK08275.1"/>
    <property type="match status" value="1"/>
</dbReference>
<accession>A0A139X2I3</accession>
<dbReference type="PRINTS" id="PR00368">
    <property type="entry name" value="FADPNR"/>
</dbReference>
<feature type="domain" description="Fumarate reductase/succinate dehydrogenase flavoprotein-like C-terminal" evidence="4">
    <location>
        <begin position="441"/>
        <end position="561"/>
    </location>
</feature>
<dbReference type="SUPFAM" id="SSF51905">
    <property type="entry name" value="FAD/NAD(P)-binding domain"/>
    <property type="match status" value="1"/>
</dbReference>
<dbReference type="STRING" id="128403.WA1_33185"/>
<dbReference type="Proteomes" id="UP000076925">
    <property type="component" value="Unassembled WGS sequence"/>
</dbReference>
<feature type="domain" description="FAD-dependent oxidoreductase 2 FAD-binding" evidence="3">
    <location>
        <begin position="11"/>
        <end position="380"/>
    </location>
</feature>
<keyword evidence="1" id="KW-0285">Flavoprotein</keyword>
<dbReference type="PRINTS" id="PR00411">
    <property type="entry name" value="PNDRDTASEI"/>
</dbReference>
<dbReference type="EMBL" id="ANNX02000036">
    <property type="protein sequence ID" value="KYC38870.1"/>
    <property type="molecule type" value="Genomic_DNA"/>
</dbReference>
<dbReference type="InterPro" id="IPR003953">
    <property type="entry name" value="FAD-dep_OxRdtase_2_FAD-bd"/>
</dbReference>
<dbReference type="GO" id="GO:0000104">
    <property type="term" value="F:succinate dehydrogenase activity"/>
    <property type="evidence" value="ECO:0007669"/>
    <property type="project" value="TreeGrafter"/>
</dbReference>
<dbReference type="InterPro" id="IPR030664">
    <property type="entry name" value="SdhA/FrdA/AprA"/>
</dbReference>
<evidence type="ECO:0000313" key="6">
    <source>
        <dbReference type="Proteomes" id="UP000076925"/>
    </source>
</evidence>
<dbReference type="RefSeq" id="WP_017749792.1">
    <property type="nucleotide sequence ID" value="NZ_KQ976354.1"/>
</dbReference>
<evidence type="ECO:0000313" key="5">
    <source>
        <dbReference type="EMBL" id="KYC38870.1"/>
    </source>
</evidence>
<dbReference type="Gene3D" id="3.50.50.60">
    <property type="entry name" value="FAD/NAD(P)-binding domain"/>
    <property type="match status" value="2"/>
</dbReference>
<name>A0A139X2I3_9CYAN</name>
<protein>
    <submittedName>
        <fullName evidence="5">Oxidoreductase</fullName>
    </submittedName>
</protein>
<dbReference type="GO" id="GO:0050660">
    <property type="term" value="F:flavin adenine dinucleotide binding"/>
    <property type="evidence" value="ECO:0007669"/>
    <property type="project" value="TreeGrafter"/>
</dbReference>
<sequence>MNVNTQWIKTDVLVIGGGTAGTMAAIKAKQASSNADVLILEKANIRRSGAIAMGMDGVNTAVIPGHSTPEQYVREITIANDGILHQKAVYQTAKLGYETIQELESWGVKFQKDPQGNYDVKQVHRVGKYVLPMPEGKDLKPILTRQVKRHKVNVTNRVMATRVLVKEGKAIGAVGFDVRSGDFVVIQAKAVILCTGACGRLGLPASGYLYGTYENPTNAGDGYSMAYHAGAELSNIECFQINPLIKDYNGPACAYVAGPFGAYTTNAEGNRFISCDYWSGQMMLEIWKELNSGKGPIQLQMSHLDEDTISEIESILWSNERPSRERFHQGRGEDYRTHGVEMSISEIGLCSGHSASGVWVNEKAETTVPGLYAAGDMASVPHNYMIGAFVYGRLAGTHAIAYIQDLNHQEPDPDFLEAEKARIYAPLNQPNGIPHTQVEYKLRRLVNDYLQPPKSGNKMEIGLKHFIGYHDTLAQMGARDPHELMRCMEVHFIRDCAEMAARASLYRRESRWGLYHYRLDFPKKNNEEWFCHVNLRKDDIGQMLLFKRPVEPYIVRVDVGKEVYDVTINSR</sequence>
<evidence type="ECO:0000259" key="3">
    <source>
        <dbReference type="Pfam" id="PF00890"/>
    </source>
</evidence>
<dbReference type="GO" id="GO:0009055">
    <property type="term" value="F:electron transfer activity"/>
    <property type="evidence" value="ECO:0007669"/>
    <property type="project" value="TreeGrafter"/>
</dbReference>
<evidence type="ECO:0000259" key="4">
    <source>
        <dbReference type="Pfam" id="PF02910"/>
    </source>
</evidence>